<evidence type="ECO:0000256" key="8">
    <source>
        <dbReference type="ARBA" id="ARBA00022840"/>
    </source>
</evidence>
<keyword evidence="5" id="KW-0547">Nucleotide-binding</keyword>
<dbReference type="Pfam" id="PF00270">
    <property type="entry name" value="DEAD"/>
    <property type="match status" value="1"/>
</dbReference>
<dbReference type="NCBIfam" id="TIGR01587">
    <property type="entry name" value="cas3_core"/>
    <property type="match status" value="1"/>
</dbReference>
<evidence type="ECO:0000313" key="12">
    <source>
        <dbReference type="Proteomes" id="UP000676649"/>
    </source>
</evidence>
<dbReference type="GO" id="GO:0005524">
    <property type="term" value="F:ATP binding"/>
    <property type="evidence" value="ECO:0007669"/>
    <property type="project" value="UniProtKB-KW"/>
</dbReference>
<evidence type="ECO:0000259" key="10">
    <source>
        <dbReference type="PROSITE" id="PS51643"/>
    </source>
</evidence>
<evidence type="ECO:0000256" key="1">
    <source>
        <dbReference type="ARBA" id="ARBA00006847"/>
    </source>
</evidence>
<dbReference type="SUPFAM" id="SSF52540">
    <property type="entry name" value="P-loop containing nucleoside triphosphate hydrolases"/>
    <property type="match status" value="1"/>
</dbReference>
<dbReference type="PANTHER" id="PTHR47963">
    <property type="entry name" value="DEAD-BOX ATP-DEPENDENT RNA HELICASE 47, MITOCHONDRIAL"/>
    <property type="match status" value="1"/>
</dbReference>
<dbReference type="Gene3D" id="1.10.3210.30">
    <property type="match status" value="1"/>
</dbReference>
<organism evidence="11 12">
    <name type="scientific">Methylomonas paludis</name>
    <dbReference type="NCBI Taxonomy" id="1173101"/>
    <lineage>
        <taxon>Bacteria</taxon>
        <taxon>Pseudomonadati</taxon>
        <taxon>Pseudomonadota</taxon>
        <taxon>Gammaproteobacteria</taxon>
        <taxon>Methylococcales</taxon>
        <taxon>Methylococcaceae</taxon>
        <taxon>Methylomonas</taxon>
    </lineage>
</organism>
<dbReference type="InterPro" id="IPR038257">
    <property type="entry name" value="CRISPR-assoc_Cas3_HD_sf"/>
</dbReference>
<dbReference type="SMART" id="SM00487">
    <property type="entry name" value="DEXDc"/>
    <property type="match status" value="1"/>
</dbReference>
<dbReference type="EMBL" id="CP073754">
    <property type="protein sequence ID" value="QWF70615.1"/>
    <property type="molecule type" value="Genomic_DNA"/>
</dbReference>
<dbReference type="GO" id="GO:0051607">
    <property type="term" value="P:defense response to virus"/>
    <property type="evidence" value="ECO:0007669"/>
    <property type="project" value="UniProtKB-KW"/>
</dbReference>
<keyword evidence="12" id="KW-1185">Reference proteome</keyword>
<dbReference type="InterPro" id="IPR027417">
    <property type="entry name" value="P-loop_NTPase"/>
</dbReference>
<keyword evidence="9" id="KW-0051">Antiviral defense</keyword>
<dbReference type="KEGG" id="mpad:KEF85_15010"/>
<keyword evidence="3" id="KW-0540">Nuclease</keyword>
<keyword evidence="8" id="KW-0067">ATP-binding</keyword>
<dbReference type="Pfam" id="PF22590">
    <property type="entry name" value="Cas3-like_C_2"/>
    <property type="match status" value="1"/>
</dbReference>
<dbReference type="InterPro" id="IPR006474">
    <property type="entry name" value="Helicase_Cas3_CRISPR-ass_core"/>
</dbReference>
<dbReference type="GO" id="GO:0003723">
    <property type="term" value="F:RNA binding"/>
    <property type="evidence" value="ECO:0007669"/>
    <property type="project" value="TreeGrafter"/>
</dbReference>
<gene>
    <name evidence="11" type="primary">cas3</name>
    <name evidence="11" type="ORF">KEF85_15010</name>
</gene>
<keyword evidence="4" id="KW-0479">Metal-binding</keyword>
<dbReference type="PROSITE" id="PS51643">
    <property type="entry name" value="HD_CAS3"/>
    <property type="match status" value="1"/>
</dbReference>
<dbReference type="InterPro" id="IPR014001">
    <property type="entry name" value="Helicase_ATP-bd"/>
</dbReference>
<proteinExistence type="inferred from homology"/>
<dbReference type="GO" id="GO:0004518">
    <property type="term" value="F:nuclease activity"/>
    <property type="evidence" value="ECO:0007669"/>
    <property type="project" value="UniProtKB-KW"/>
</dbReference>
<evidence type="ECO:0000256" key="9">
    <source>
        <dbReference type="ARBA" id="ARBA00023118"/>
    </source>
</evidence>
<evidence type="ECO:0000256" key="6">
    <source>
        <dbReference type="ARBA" id="ARBA00022801"/>
    </source>
</evidence>
<dbReference type="Pfam" id="PF18019">
    <property type="entry name" value="Cas3_HD"/>
    <property type="match status" value="1"/>
</dbReference>
<keyword evidence="7" id="KW-0347">Helicase</keyword>
<feature type="domain" description="HD Cas3-type" evidence="10">
    <location>
        <begin position="21"/>
        <end position="229"/>
    </location>
</feature>
<keyword evidence="6" id="KW-0378">Hydrolase</keyword>
<dbReference type="GO" id="GO:0046872">
    <property type="term" value="F:metal ion binding"/>
    <property type="evidence" value="ECO:0007669"/>
    <property type="project" value="UniProtKB-KW"/>
</dbReference>
<comment type="similarity">
    <text evidence="2">In the central section; belongs to the CRISPR-associated helicase Cas3 family.</text>
</comment>
<evidence type="ECO:0000256" key="2">
    <source>
        <dbReference type="ARBA" id="ARBA00009046"/>
    </source>
</evidence>
<protein>
    <submittedName>
        <fullName evidence="11">CRISPR-associated helicase Cas3</fullName>
    </submittedName>
</protein>
<dbReference type="InterPro" id="IPR006483">
    <property type="entry name" value="CRISPR-assoc_Cas3_HD"/>
</dbReference>
<evidence type="ECO:0000256" key="7">
    <source>
        <dbReference type="ARBA" id="ARBA00022806"/>
    </source>
</evidence>
<evidence type="ECO:0000256" key="4">
    <source>
        <dbReference type="ARBA" id="ARBA00022723"/>
    </source>
</evidence>
<dbReference type="GO" id="GO:0016787">
    <property type="term" value="F:hydrolase activity"/>
    <property type="evidence" value="ECO:0007669"/>
    <property type="project" value="UniProtKB-KW"/>
</dbReference>
<evidence type="ECO:0000313" key="11">
    <source>
        <dbReference type="EMBL" id="QWF70615.1"/>
    </source>
</evidence>
<dbReference type="PANTHER" id="PTHR47963:SF9">
    <property type="entry name" value="CRISPR-ASSOCIATED ENDONUCLEASE_HELICASE CAS3"/>
    <property type="match status" value="1"/>
</dbReference>
<dbReference type="CDD" id="cd09641">
    <property type="entry name" value="Cas3''_I"/>
    <property type="match status" value="1"/>
</dbReference>
<dbReference type="InterPro" id="IPR050547">
    <property type="entry name" value="DEAD_box_RNA_helicases"/>
</dbReference>
<dbReference type="InterPro" id="IPR011545">
    <property type="entry name" value="DEAD/DEAH_box_helicase_dom"/>
</dbReference>
<dbReference type="GO" id="GO:0003724">
    <property type="term" value="F:RNA helicase activity"/>
    <property type="evidence" value="ECO:0007669"/>
    <property type="project" value="TreeGrafter"/>
</dbReference>
<comment type="similarity">
    <text evidence="1">In the N-terminal section; belongs to the CRISPR-associated nuclease Cas3-HD family.</text>
</comment>
<sequence length="933" mass="106572">MTHTPQYYRYWGKAKAEPEAGQPAYHLLPYHCLDVAAVGWVLLERNPYLLNHFANLCGIEKQVLKPVLIFFLALHDLGKFSESFQNIIPELLEKLQGIKNSKKQAYSKKVFAHDSMGFLIWKESVFKQVIEHYHVDNAQDWRDLLNWIMEASNGHHGLPIKQGNEYLGNFYNENNKQAVAQYTKECLEIFSITDLFDNTDLNVNYDILYQQLPKLSWVLTGFFVLCDWIGSGKKFKYNNDPNIKLKAYWDDIALKTAEEAISEAGILPCQINVELEPLSQLLDLPDFAELTPLQNLAKEIDIQQAPQLFIIEDETGAGKTEASLILLNRLMAKGLAQGFYIALPTMATADGIYPRVQKTYDKLYKEGEKPSLVLSHSSAKLSDKFTDTILYFDKNATGQKYSDDAQSRCLAWLADNRKKSLLAHVGVGTIDQTFLAVLKVKYQSLRLIGLLGKVLVIDEAHAYDAYMGKELEVLLEVHAALGGSAIVMSATLPLKIREKLANAFLKGLERNGCRLEEQNAYPLLTHIAADYKNEIPCQNNPKRRQKPTNYQFIHDEQQINQLIKVSLERGQCVCWIRNSIKDARNTFLYWQARHDKTDLFHARFVLSDRLAIQEKILLAFDKKSTGEQRKGRLLIATQVVEQSLDLDFDVMITDLASIDLMLQRAGRLHRHIRDQYGNFKSTGEDERPDAMLTIFCPENTDTPSADWYSAKFPNSKKVYQNHARLWLGQKELAKLKLHQIPKNIRPLIEAVYGDKFPMPKGLETTDTKAIGDANAERSHAGFNTINFDMGYTMAGQVWAEDLDMPTRLGDETIMLTLAKWEDGQLHPFGKPDKHAWQKSEIRVLAKNISELLPLSEAQQQAFDVVKNQLPSQGKWLNLLPMLWNAEKGLWQGVVINHKKQETPIFYHPQLGLIYAYEIEQVQQDEQLETEEIL</sequence>
<dbReference type="NCBIfam" id="TIGR01596">
    <property type="entry name" value="cas3_HD"/>
    <property type="match status" value="1"/>
</dbReference>
<reference evidence="11" key="1">
    <citation type="submission" date="2021-04" db="EMBL/GenBank/DDBJ databases">
        <title>Draft genome sequence data of methanotrophic Methylovulum sp. strain S1L and Methylomonas sp. strain S2AM isolated from boreal lake water columns.</title>
        <authorList>
            <person name="Rissanen A.J."/>
            <person name="Mangayil R."/>
            <person name="Svenning M.M."/>
            <person name="Khanongnuch R."/>
        </authorList>
    </citation>
    <scope>NUCLEOTIDE SEQUENCE</scope>
    <source>
        <strain evidence="11">S2AM</strain>
    </source>
</reference>
<dbReference type="Proteomes" id="UP000676649">
    <property type="component" value="Chromosome"/>
</dbReference>
<accession>A0A975MMM1</accession>
<dbReference type="InterPro" id="IPR054712">
    <property type="entry name" value="Cas3-like_dom"/>
</dbReference>
<evidence type="ECO:0000256" key="3">
    <source>
        <dbReference type="ARBA" id="ARBA00022722"/>
    </source>
</evidence>
<dbReference type="AlphaFoldDB" id="A0A975MMM1"/>
<dbReference type="RefSeq" id="WP_215581963.1">
    <property type="nucleotide sequence ID" value="NZ_CP073754.1"/>
</dbReference>
<name>A0A975MMM1_9GAMM</name>
<dbReference type="Gene3D" id="3.40.50.300">
    <property type="entry name" value="P-loop containing nucleotide triphosphate hydrolases"/>
    <property type="match status" value="2"/>
</dbReference>
<evidence type="ECO:0000256" key="5">
    <source>
        <dbReference type="ARBA" id="ARBA00022741"/>
    </source>
</evidence>